<dbReference type="GO" id="GO:0000930">
    <property type="term" value="C:gamma-tubulin complex"/>
    <property type="evidence" value="ECO:0007669"/>
    <property type="project" value="TreeGrafter"/>
</dbReference>
<comment type="similarity">
    <text evidence="2">Belongs to the TUBGCP family.</text>
</comment>
<keyword evidence="3" id="KW-0963">Cytoplasm</keyword>
<feature type="domain" description="Gamma tubulin complex component C-terminal" evidence="6">
    <location>
        <begin position="530"/>
        <end position="858"/>
    </location>
</feature>
<feature type="non-terminal residue" evidence="8">
    <location>
        <position position="1"/>
    </location>
</feature>
<dbReference type="Pfam" id="PF04130">
    <property type="entry name" value="GCP_C_terminal"/>
    <property type="match status" value="1"/>
</dbReference>
<evidence type="ECO:0000256" key="1">
    <source>
        <dbReference type="ARBA" id="ARBA00004245"/>
    </source>
</evidence>
<keyword evidence="5" id="KW-0206">Cytoskeleton</keyword>
<comment type="subcellular location">
    <subcellularLocation>
        <location evidence="1">Cytoplasm</location>
        <location evidence="1">Cytoskeleton</location>
    </subcellularLocation>
</comment>
<dbReference type="GO" id="GO:0031122">
    <property type="term" value="P:cytoplasmic microtubule organization"/>
    <property type="evidence" value="ECO:0007669"/>
    <property type="project" value="TreeGrafter"/>
</dbReference>
<accession>A0A023F077</accession>
<dbReference type="EMBL" id="GBBI01004538">
    <property type="protein sequence ID" value="JAC14174.1"/>
    <property type="molecule type" value="mRNA"/>
</dbReference>
<dbReference type="GO" id="GO:0051225">
    <property type="term" value="P:spindle assembly"/>
    <property type="evidence" value="ECO:0007669"/>
    <property type="project" value="TreeGrafter"/>
</dbReference>
<dbReference type="Gene3D" id="1.20.120.1900">
    <property type="entry name" value="Gamma-tubulin complex, C-terminal domain"/>
    <property type="match status" value="1"/>
</dbReference>
<dbReference type="AlphaFoldDB" id="A0A023F077"/>
<dbReference type="GO" id="GO:0000278">
    <property type="term" value="P:mitotic cell cycle"/>
    <property type="evidence" value="ECO:0007669"/>
    <property type="project" value="TreeGrafter"/>
</dbReference>
<dbReference type="InterPro" id="IPR042241">
    <property type="entry name" value="GCP_C_sf"/>
</dbReference>
<dbReference type="InterPro" id="IPR041470">
    <property type="entry name" value="GCP_N"/>
</dbReference>
<keyword evidence="4" id="KW-0493">Microtubule</keyword>
<dbReference type="Pfam" id="PF17681">
    <property type="entry name" value="GCP_N_terminal"/>
    <property type="match status" value="1"/>
</dbReference>
<evidence type="ECO:0000313" key="8">
    <source>
        <dbReference type="EMBL" id="JAC14174.1"/>
    </source>
</evidence>
<dbReference type="PANTHER" id="PTHR19302">
    <property type="entry name" value="GAMMA TUBULIN COMPLEX PROTEIN"/>
    <property type="match status" value="1"/>
</dbReference>
<dbReference type="GO" id="GO:0005874">
    <property type="term" value="C:microtubule"/>
    <property type="evidence" value="ECO:0007669"/>
    <property type="project" value="UniProtKB-KW"/>
</dbReference>
<evidence type="ECO:0000259" key="6">
    <source>
        <dbReference type="Pfam" id="PF04130"/>
    </source>
</evidence>
<evidence type="ECO:0000256" key="4">
    <source>
        <dbReference type="ARBA" id="ARBA00022701"/>
    </source>
</evidence>
<evidence type="ECO:0000256" key="2">
    <source>
        <dbReference type="ARBA" id="ARBA00010337"/>
    </source>
</evidence>
<proteinExistence type="evidence at transcript level"/>
<dbReference type="PANTHER" id="PTHR19302:SF14">
    <property type="entry name" value="GAMMA-TUBULIN COMPLEX COMPONENT 3"/>
    <property type="match status" value="1"/>
</dbReference>
<evidence type="ECO:0000256" key="3">
    <source>
        <dbReference type="ARBA" id="ARBA00022490"/>
    </source>
</evidence>
<evidence type="ECO:0000259" key="7">
    <source>
        <dbReference type="Pfam" id="PF17681"/>
    </source>
</evidence>
<protein>
    <submittedName>
        <fullName evidence="8">Putative gamma-tubulin complex dgrip91/spc98 component</fullName>
    </submittedName>
</protein>
<dbReference type="GO" id="GO:0000922">
    <property type="term" value="C:spindle pole"/>
    <property type="evidence" value="ECO:0007669"/>
    <property type="project" value="InterPro"/>
</dbReference>
<feature type="domain" description="Gamma tubulin complex component protein N-terminal" evidence="7">
    <location>
        <begin position="232"/>
        <end position="527"/>
    </location>
</feature>
<name>A0A023F077_TRIIF</name>
<dbReference type="GO" id="GO:0043015">
    <property type="term" value="F:gamma-tubulin binding"/>
    <property type="evidence" value="ECO:0007669"/>
    <property type="project" value="InterPro"/>
</dbReference>
<dbReference type="GO" id="GO:0051321">
    <property type="term" value="P:meiotic cell cycle"/>
    <property type="evidence" value="ECO:0007669"/>
    <property type="project" value="TreeGrafter"/>
</dbReference>
<organism evidence="8">
    <name type="scientific">Triatoma infestans</name>
    <name type="common">Assassin bug</name>
    <dbReference type="NCBI Taxonomy" id="30076"/>
    <lineage>
        <taxon>Eukaryota</taxon>
        <taxon>Metazoa</taxon>
        <taxon>Ecdysozoa</taxon>
        <taxon>Arthropoda</taxon>
        <taxon>Hexapoda</taxon>
        <taxon>Insecta</taxon>
        <taxon>Pterygota</taxon>
        <taxon>Neoptera</taxon>
        <taxon>Paraneoptera</taxon>
        <taxon>Hemiptera</taxon>
        <taxon>Heteroptera</taxon>
        <taxon>Panheteroptera</taxon>
        <taxon>Cimicomorpha</taxon>
        <taxon>Reduviidae</taxon>
        <taxon>Triatominae</taxon>
        <taxon>Triatoma</taxon>
    </lineage>
</organism>
<evidence type="ECO:0000256" key="5">
    <source>
        <dbReference type="ARBA" id="ARBA00023212"/>
    </source>
</evidence>
<dbReference type="InterPro" id="IPR040457">
    <property type="entry name" value="GCP_C"/>
</dbReference>
<reference evidence="8" key="1">
    <citation type="journal article" date="2014" name="PLoS Negl. Trop. Dis.">
        <title>An updated insight into the Sialotranscriptome of Triatoma infestans: developmental stage and geographic variations.</title>
        <authorList>
            <person name="Schwarz A."/>
            <person name="Medrano-Mercado N."/>
            <person name="Schaub G.A."/>
            <person name="Struchiner C.J."/>
            <person name="Bargues M.D."/>
            <person name="Levy M.Z."/>
            <person name="Ribeiro J.M."/>
        </authorList>
    </citation>
    <scope>NUCLEOTIDE SEQUENCE</scope>
    <source>
        <strain evidence="8">Chile</strain>
        <tissue evidence="8">Salivary glands</tissue>
    </source>
</reference>
<dbReference type="InterPro" id="IPR007259">
    <property type="entry name" value="GCP"/>
</dbReference>
<dbReference type="GO" id="GO:0051011">
    <property type="term" value="F:microtubule minus-end binding"/>
    <property type="evidence" value="ECO:0007669"/>
    <property type="project" value="TreeGrafter"/>
</dbReference>
<sequence>DNLKQLSTHECASLPPDLIKRSLARSVMHITSQPTRQKQKQSTPELDEYTLSRKIEVQLTLLNKQNDMPRFHQLLRDLRRHELEPLKDRNAILLFLLRLSELEHKCKDKESFVHSHSLAALRHKNHSFTSLSKISADGKSLVVPRVISPCSESGISFRTINSTTRFTSLIDHTFIQKRASKEKTKTSTKDRKVNESVPRCYSTDSFSRISSNAAQKRITTYDTHIISEAVIVKELLYCFQGLPGSAIKLDHNHGFTIDPQVKVPYPDLVLKLMEIGYLHNYIVNKSKMLLKNGAVLVAVESAIRKLLIEHYKMIACIQSEFMDGHVESSGGEDGKKHRFTLARLVFSFSQTFGTLKTICDVINAIQNTKGGAALTSLYPMRYHGDPRYSTILDDIVTHAERPLMNMICTWMVEGELRDPYDEFFIAINTECHDRDIWRNKFILRSALMPNIISENQASMILRSGKAIKFLTVICEERIPVVGMREKLKKLKDVNISDLRNPRSELTDLVAAVSDETSKLVLDTLVDKFKLFQHFQGLRRYMLLGQGDFVNYFMDLVEPHMRKPASKLQYYELMSLLGTAIRGSNAAYEDPDVINRVTVKLLVASGGDWGSDVFGLQYLMHDTLDAALRISEGTYSQVFNFLWRTKRMESILLRLRKERWATKNYLNLLAKKFPDINGVIMCADKLNLEFLHFARQFHYYILFEVVECLWEKFLQEYKKARSFDEVIKAHDNFIKLIQSKTFHQDESRVFINQFRLIWDLVYELESLEEMFFNRVVKECEYHTEREKKIKQYGTSHNEEAQNYLKKREFKSFLDSVRAQYDIINRNYQGVLKKFLLALSSENCNELVILSDRIDFNDYYKKSDSRITDSMKYSFCNELFS</sequence>
<dbReference type="GO" id="GO:0007020">
    <property type="term" value="P:microtubule nucleation"/>
    <property type="evidence" value="ECO:0007669"/>
    <property type="project" value="InterPro"/>
</dbReference>